<name>A0A402A9J7_9CHLR</name>
<accession>A0A402A9J7</accession>
<organism evidence="1 2">
    <name type="scientific">Tengunoibacter tsumagoiensis</name>
    <dbReference type="NCBI Taxonomy" id="2014871"/>
    <lineage>
        <taxon>Bacteria</taxon>
        <taxon>Bacillati</taxon>
        <taxon>Chloroflexota</taxon>
        <taxon>Ktedonobacteria</taxon>
        <taxon>Ktedonobacterales</taxon>
        <taxon>Dictyobacteraceae</taxon>
        <taxon>Tengunoibacter</taxon>
    </lineage>
</organism>
<protein>
    <submittedName>
        <fullName evidence="1">Uncharacterized protein</fullName>
    </submittedName>
</protein>
<reference evidence="2" key="1">
    <citation type="submission" date="2018-12" db="EMBL/GenBank/DDBJ databases">
        <title>Tengunoibacter tsumagoiensis gen. nov., sp. nov., Dictyobacter kobayashii sp. nov., D. alpinus sp. nov., and D. joshuensis sp. nov. and description of Dictyobacteraceae fam. nov. within the order Ktedonobacterales isolated from Tengu-no-mugimeshi.</title>
        <authorList>
            <person name="Wang C.M."/>
            <person name="Zheng Y."/>
            <person name="Sakai Y."/>
            <person name="Toyoda A."/>
            <person name="Minakuchi Y."/>
            <person name="Abe K."/>
            <person name="Yokota A."/>
            <person name="Yabe S."/>
        </authorList>
    </citation>
    <scope>NUCLEOTIDE SEQUENCE [LARGE SCALE GENOMIC DNA]</scope>
    <source>
        <strain evidence="2">Uno3</strain>
    </source>
</reference>
<dbReference type="EMBL" id="BIFR01000002">
    <property type="protein sequence ID" value="GCE15847.1"/>
    <property type="molecule type" value="Genomic_DNA"/>
</dbReference>
<evidence type="ECO:0000313" key="2">
    <source>
        <dbReference type="Proteomes" id="UP000287352"/>
    </source>
</evidence>
<evidence type="ECO:0000313" key="1">
    <source>
        <dbReference type="EMBL" id="GCE15847.1"/>
    </source>
</evidence>
<dbReference type="Proteomes" id="UP000287352">
    <property type="component" value="Unassembled WGS sequence"/>
</dbReference>
<sequence>MASGCAGADSACFEHDNPYAKYNEASYAVEQVRIFLSCPDLLNSDLLNSDLSYSASIEKDPVFAEMKKTQET</sequence>
<comment type="caution">
    <text evidence="1">The sequence shown here is derived from an EMBL/GenBank/DDBJ whole genome shotgun (WGS) entry which is preliminary data.</text>
</comment>
<dbReference type="AlphaFoldDB" id="A0A402A9J7"/>
<keyword evidence="2" id="KW-1185">Reference proteome</keyword>
<proteinExistence type="predicted"/>
<gene>
    <name evidence="1" type="ORF">KTT_57060</name>
</gene>